<evidence type="ECO:0000313" key="2">
    <source>
        <dbReference type="Proteomes" id="UP000254051"/>
    </source>
</evidence>
<protein>
    <submittedName>
        <fullName evidence="1">Uncharacterized protein</fullName>
    </submittedName>
</protein>
<dbReference type="AlphaFoldDB" id="A0A315ZQQ5"/>
<accession>A0A315ZQQ5</accession>
<gene>
    <name evidence="1" type="ORF">SAMN05216529_12115</name>
</gene>
<keyword evidence="2" id="KW-1185">Reference proteome</keyword>
<reference evidence="2" key="1">
    <citation type="submission" date="2017-07" db="EMBL/GenBank/DDBJ databases">
        <authorList>
            <person name="Varghese N."/>
            <person name="Submissions S."/>
        </authorList>
    </citation>
    <scope>NUCLEOTIDE SEQUENCE [LARGE SCALE GENOMIC DNA]</scope>
    <source>
        <strain evidence="2">NLAE-zl-C134</strain>
    </source>
</reference>
<dbReference type="RefSeq" id="WP_109714490.1">
    <property type="nucleotide sequence ID" value="NZ_QGDS01000021.1"/>
</dbReference>
<sequence length="169" mass="18895">MDNKKKQTPIVNIGSSSLLVVFLVLCLVTFATLSLSSAKSNYNFSQRLADRRTDYYEASRKAELLLDSIDNVLAETYEASALPYYSEAEKRLSELTLNEDVKDIVLETNFSAKTPSVSYAIPINKDQTLSVVLELAPVNNTAEGFYQIKQWKAVSTADWEGNNTLKLIQ</sequence>
<organism evidence="1 2">
    <name type="scientific">Faecalicatena contorta</name>
    <dbReference type="NCBI Taxonomy" id="39482"/>
    <lineage>
        <taxon>Bacteria</taxon>
        <taxon>Bacillati</taxon>
        <taxon>Bacillota</taxon>
        <taxon>Clostridia</taxon>
        <taxon>Lachnospirales</taxon>
        <taxon>Lachnospiraceae</taxon>
        <taxon>Faecalicatena</taxon>
    </lineage>
</organism>
<dbReference type="OrthoDB" id="2047533at2"/>
<proteinExistence type="predicted"/>
<dbReference type="Proteomes" id="UP000254051">
    <property type="component" value="Unassembled WGS sequence"/>
</dbReference>
<name>A0A315ZQQ5_9FIRM</name>
<evidence type="ECO:0000313" key="1">
    <source>
        <dbReference type="EMBL" id="SUQ16081.1"/>
    </source>
</evidence>
<dbReference type="EMBL" id="UHJJ01000021">
    <property type="protein sequence ID" value="SUQ16081.1"/>
    <property type="molecule type" value="Genomic_DNA"/>
</dbReference>